<dbReference type="Gene3D" id="3.30.870.10">
    <property type="entry name" value="Endonuclease Chain A"/>
    <property type="match status" value="2"/>
</dbReference>
<evidence type="ECO:0000256" key="7">
    <source>
        <dbReference type="ARBA" id="ARBA00023209"/>
    </source>
</evidence>
<gene>
    <name evidence="9" type="primary">clsB</name>
    <name evidence="11" type="ORF">GGD71_000618</name>
</gene>
<evidence type="ECO:0000256" key="5">
    <source>
        <dbReference type="ARBA" id="ARBA00023098"/>
    </source>
</evidence>
<name>A0A840FRB4_9BURK</name>
<evidence type="ECO:0000259" key="10">
    <source>
        <dbReference type="PROSITE" id="PS50035"/>
    </source>
</evidence>
<evidence type="ECO:0000256" key="3">
    <source>
        <dbReference type="ARBA" id="ARBA00022679"/>
    </source>
</evidence>
<comment type="similarity">
    <text evidence="9">Belongs to the phospholipase D family. Cardiolipin synthase subfamily. ClsB sub-subfamily.</text>
</comment>
<feature type="domain" description="PLD phosphodiesterase" evidence="10">
    <location>
        <begin position="280"/>
        <end position="307"/>
    </location>
</feature>
<dbReference type="InterPro" id="IPR025202">
    <property type="entry name" value="PLD-like_dom"/>
</dbReference>
<dbReference type="SUPFAM" id="SSF56024">
    <property type="entry name" value="Phospholipase D/nuclease"/>
    <property type="match status" value="2"/>
</dbReference>
<keyword evidence="4" id="KW-0677">Repeat</keyword>
<dbReference type="InterPro" id="IPR001736">
    <property type="entry name" value="PLipase_D/transphosphatidylase"/>
</dbReference>
<dbReference type="SMART" id="SM00155">
    <property type="entry name" value="PLDc"/>
    <property type="match status" value="2"/>
</dbReference>
<evidence type="ECO:0000256" key="9">
    <source>
        <dbReference type="HAMAP-Rule" id="MF_01917"/>
    </source>
</evidence>
<evidence type="ECO:0000256" key="2">
    <source>
        <dbReference type="ARBA" id="ARBA00022516"/>
    </source>
</evidence>
<dbReference type="PROSITE" id="PS50035">
    <property type="entry name" value="PLD"/>
    <property type="match status" value="2"/>
</dbReference>
<feature type="domain" description="PLD phosphodiesterase" evidence="10">
    <location>
        <begin position="109"/>
        <end position="136"/>
    </location>
</feature>
<feature type="active site" evidence="9">
    <location>
        <position position="292"/>
    </location>
</feature>
<evidence type="ECO:0000256" key="4">
    <source>
        <dbReference type="ARBA" id="ARBA00022737"/>
    </source>
</evidence>
<feature type="active site" evidence="9">
    <location>
        <position position="114"/>
    </location>
</feature>
<feature type="active site" evidence="9">
    <location>
        <position position="116"/>
    </location>
</feature>
<dbReference type="AlphaFoldDB" id="A0A840FRB4"/>
<keyword evidence="6 9" id="KW-0472">Membrane</keyword>
<comment type="subcellular location">
    <subcellularLocation>
        <location evidence="9">Cell membrane</location>
        <topology evidence="9">Peripheral membrane protein</topology>
    </subcellularLocation>
</comment>
<dbReference type="RefSeq" id="WP_184635209.1">
    <property type="nucleotide sequence ID" value="NZ_JACIFZ010000001.1"/>
</dbReference>
<keyword evidence="7 9" id="KW-0594">Phospholipid biosynthesis</keyword>
<dbReference type="EMBL" id="JACIFZ010000001">
    <property type="protein sequence ID" value="MBB4219871.1"/>
    <property type="molecule type" value="Genomic_DNA"/>
</dbReference>
<dbReference type="GO" id="GO:0005886">
    <property type="term" value="C:plasma membrane"/>
    <property type="evidence" value="ECO:0007669"/>
    <property type="project" value="UniProtKB-SubCell"/>
</dbReference>
<dbReference type="HAMAP" id="MF_01917">
    <property type="entry name" value="Cardiolipin_synth_ClsB"/>
    <property type="match status" value="1"/>
</dbReference>
<dbReference type="GO" id="GO:0008808">
    <property type="term" value="F:cardiolipin synthase activity"/>
    <property type="evidence" value="ECO:0007669"/>
    <property type="project" value="InterPro"/>
</dbReference>
<evidence type="ECO:0000256" key="6">
    <source>
        <dbReference type="ARBA" id="ARBA00023136"/>
    </source>
</evidence>
<keyword evidence="5 9" id="KW-0443">Lipid metabolism</keyword>
<dbReference type="Proteomes" id="UP000524450">
    <property type="component" value="Unassembled WGS sequence"/>
</dbReference>
<dbReference type="GO" id="GO:0032049">
    <property type="term" value="P:cardiolipin biosynthetic process"/>
    <property type="evidence" value="ECO:0007669"/>
    <property type="project" value="InterPro"/>
</dbReference>
<accession>A0A840FRB4</accession>
<comment type="function">
    <text evidence="9">Catalyzes the phosphatidyl group transfer from one phosphatidylglycerol molecule to another to form cardiolipin (CL) (diphosphatidylglycerol) and glycerol.</text>
</comment>
<feature type="active site" evidence="9">
    <location>
        <position position="287"/>
    </location>
</feature>
<feature type="active site" evidence="9">
    <location>
        <position position="285"/>
    </location>
</feature>
<keyword evidence="3 9" id="KW-0808">Transferase</keyword>
<protein>
    <recommendedName>
        <fullName evidence="9">Cardiolipin synthase B</fullName>
        <shortName evidence="9">CL synthase</shortName>
        <ecNumber evidence="9">2.7.8.-</ecNumber>
    </recommendedName>
</protein>
<feature type="active site" evidence="9">
    <location>
        <position position="121"/>
    </location>
</feature>
<dbReference type="PANTHER" id="PTHR21248:SF23">
    <property type="entry name" value="CARDIOLIPIN SYNTHASE B"/>
    <property type="match status" value="1"/>
</dbReference>
<dbReference type="InterPro" id="IPR030872">
    <property type="entry name" value="Cardiolipin_synth_ClsB"/>
</dbReference>
<reference evidence="11 12" key="1">
    <citation type="submission" date="2020-08" db="EMBL/GenBank/DDBJ databases">
        <title>Genomic Encyclopedia of Type Strains, Phase IV (KMG-V): Genome sequencing to study the core and pangenomes of soil and plant-associated prokaryotes.</title>
        <authorList>
            <person name="Whitman W."/>
        </authorList>
    </citation>
    <scope>NUCLEOTIDE SEQUENCE [LARGE SCALE GENOMIC DNA]</scope>
    <source>
        <strain evidence="11 12">34/80</strain>
    </source>
</reference>
<keyword evidence="8 9" id="KW-1208">Phospholipid metabolism</keyword>
<keyword evidence="2 9" id="KW-0444">Lipid biosynthesis</keyword>
<proteinExistence type="inferred from homology"/>
<dbReference type="NCBIfam" id="NF008427">
    <property type="entry name" value="PRK11263.1"/>
    <property type="match status" value="1"/>
</dbReference>
<sequence length="409" mass="45608">MTREDWTHGNAARLLENGDEFFPRVFDAIAQARQWVLLETFILEEDKVGLALSDALRECAARGVRTVLTIDGFGSPRLSGRFLARLTQAGVEVHVFDPGRSLFGQQLNLLRRMHRKLVVVDDTVAFVGGINFCADQLLDFGELAKQDYAVELRGPIVGRIRSFMQHTAGDTRVPQDIEAPPPAAGKAAVLFARRDNKASPDSIEKIYRQAIRTARVRIVIANAYFFPGYRLFRDLCRAAARGVEVKLFLQGMPDMKSVRFATQLLYGHLLGAGVEVHEYCARPLHGKVAIVDDAWSTVGSSNLDPLSLTLNMEANVVIVSRAFNSQVARHLAALETECEIVQREKLSAWNRWPPLGSFIVFHVLRWVSRIGTWLPGRRQKLEVLPGRRQKLQVLAGSDGGARQPAPPLR</sequence>
<comment type="caution">
    <text evidence="11">The sequence shown here is derived from an EMBL/GenBank/DDBJ whole genome shotgun (WGS) entry which is preliminary data.</text>
</comment>
<dbReference type="CDD" id="cd09110">
    <property type="entry name" value="PLDc_CLS_1"/>
    <property type="match status" value="1"/>
</dbReference>
<comment type="catalytic activity">
    <reaction evidence="9">
        <text>2 a 1,2-diacyl-sn-glycero-3-phospho-(1'-sn-glycerol) = a cardiolipin + glycerol</text>
        <dbReference type="Rhea" id="RHEA:31451"/>
        <dbReference type="ChEBI" id="CHEBI:17754"/>
        <dbReference type="ChEBI" id="CHEBI:62237"/>
        <dbReference type="ChEBI" id="CHEBI:64716"/>
    </reaction>
</comment>
<evidence type="ECO:0000313" key="12">
    <source>
        <dbReference type="Proteomes" id="UP000524450"/>
    </source>
</evidence>
<evidence type="ECO:0000256" key="1">
    <source>
        <dbReference type="ARBA" id="ARBA00022475"/>
    </source>
</evidence>
<dbReference type="CDD" id="cd09159">
    <property type="entry name" value="PLDc_ybhO_like_2"/>
    <property type="match status" value="1"/>
</dbReference>
<keyword evidence="1 9" id="KW-1003">Cell membrane</keyword>
<evidence type="ECO:0000256" key="8">
    <source>
        <dbReference type="ARBA" id="ARBA00023264"/>
    </source>
</evidence>
<evidence type="ECO:0000313" key="11">
    <source>
        <dbReference type="EMBL" id="MBB4219871.1"/>
    </source>
</evidence>
<dbReference type="Pfam" id="PF13091">
    <property type="entry name" value="PLDc_2"/>
    <property type="match status" value="2"/>
</dbReference>
<dbReference type="EC" id="2.7.8.-" evidence="9"/>
<dbReference type="PANTHER" id="PTHR21248">
    <property type="entry name" value="CARDIOLIPIN SYNTHASE"/>
    <property type="match status" value="1"/>
</dbReference>
<organism evidence="11 12">
    <name type="scientific">Variovorax guangxiensis</name>
    <dbReference type="NCBI Taxonomy" id="1775474"/>
    <lineage>
        <taxon>Bacteria</taxon>
        <taxon>Pseudomonadati</taxon>
        <taxon>Pseudomonadota</taxon>
        <taxon>Betaproteobacteria</taxon>
        <taxon>Burkholderiales</taxon>
        <taxon>Comamonadaceae</taxon>
        <taxon>Variovorax</taxon>
    </lineage>
</organism>